<feature type="compositionally biased region" description="Low complexity" evidence="1">
    <location>
        <begin position="308"/>
        <end position="317"/>
    </location>
</feature>
<dbReference type="OrthoDB" id="9431at10239"/>
<name>A0A068AAM1_9GAMA</name>
<evidence type="ECO:0000313" key="3">
    <source>
        <dbReference type="Proteomes" id="UP000168428"/>
    </source>
</evidence>
<protein>
    <submittedName>
        <fullName evidence="2">Orf59</fullName>
    </submittedName>
</protein>
<gene>
    <name evidence="2" type="ORF">ALHV2gp56</name>
</gene>
<evidence type="ECO:0000256" key="1">
    <source>
        <dbReference type="SAM" id="MobiDB-lite"/>
    </source>
</evidence>
<feature type="compositionally biased region" description="Basic and acidic residues" evidence="1">
    <location>
        <begin position="391"/>
        <end position="400"/>
    </location>
</feature>
<dbReference type="InterPro" id="IPR007013">
    <property type="entry name" value="DNA_pol_proc_fac_herpes"/>
</dbReference>
<evidence type="ECO:0000313" key="2">
    <source>
        <dbReference type="EMBL" id="AIA62096.1"/>
    </source>
</evidence>
<dbReference type="EMBL" id="KF274499">
    <property type="protein sequence ID" value="AIA62096.1"/>
    <property type="molecule type" value="Genomic_DNA"/>
</dbReference>
<dbReference type="Gene3D" id="3.70.10.10">
    <property type="match status" value="1"/>
</dbReference>
<sequence length="414" mass="45251">METCASFKLCPALLADSTKIYDHVKSHLKSAMIQFSDLNTTPVMSIISNIGSAGIVTFQLTGAVLSTGAPLEVAEPLAFRNHSFGGTYLHSREFFGKDIEEILVRFYKRTSTASKAPEFVETRISYSNRITETRHTSTVDSHVSPVEKYLQKCFVEAKLILSIKTCTMLQKWLRQNKGQSSVARLHINETLTVLVVTVGEECTTIEFKSFVLEPADAFLTLDKPGNFGAVLVDCTAVVNLECLIQAIGICKVPSVCVPAFKFYSGGIVEVSSAHLKQSKTPSATVSTVLLDTSPSEAPEEPIEPQPGPSQSSYSQHSTELADKPSSTRPSILQPLRRRAHPRALISDSEDSDSDSDSDADHPAGSKFETHHQVAPKPVNPHPPATPHKRKQAEPVKYRGEKKPKKISSSFVSTI</sequence>
<dbReference type="KEGG" id="vg:19735534"/>
<keyword evidence="3" id="KW-1185">Reference proteome</keyword>
<dbReference type="Proteomes" id="UP000168428">
    <property type="component" value="Segment"/>
</dbReference>
<reference evidence="2 3" key="1">
    <citation type="journal article" date="2014" name="Vet. Microbiol.">
        <title>Malignant catarrhal fever in American bison (Bison bison) experimentally infected with alcelaphine herpesvirus 2.</title>
        <authorList>
            <person name="Taus N.S."/>
            <person name="O'Toole D."/>
            <person name="Herndon D.R."/>
            <person name="Cunha C.W."/>
            <person name="Warg J.V."/>
            <person name="Seal B.S."/>
            <person name="Brooking A."/>
            <person name="Li H."/>
        </authorList>
    </citation>
    <scope>NUCLEOTIDE SEQUENCE [LARGE SCALE GENOMIC DNA]</scope>
    <source>
        <strain evidence="2">Topi-AlHV-2</strain>
    </source>
</reference>
<feature type="compositionally biased region" description="Basic and acidic residues" evidence="1">
    <location>
        <begin position="358"/>
        <end position="371"/>
    </location>
</feature>
<proteinExistence type="predicted"/>
<dbReference type="Pfam" id="PF04929">
    <property type="entry name" value="Herpes_DNAp_acc"/>
    <property type="match status" value="1"/>
</dbReference>
<accession>A0A068AAM1</accession>
<dbReference type="RefSeq" id="YP_009044442.1">
    <property type="nucleotide sequence ID" value="NC_024382.1"/>
</dbReference>
<organism evidence="2 3">
    <name type="scientific">Alcelaphine gammaherpesvirus 2</name>
    <dbReference type="NCBI Taxonomy" id="138184"/>
    <lineage>
        <taxon>Viruses</taxon>
        <taxon>Duplodnaviria</taxon>
        <taxon>Heunggongvirae</taxon>
        <taxon>Peploviricota</taxon>
        <taxon>Herviviricetes</taxon>
        <taxon>Herpesvirales</taxon>
        <taxon>Orthoherpesviridae</taxon>
        <taxon>Gammaherpesvirinae</taxon>
        <taxon>Macavirus</taxon>
        <taxon>Macavirus alcelaphinegamma2</taxon>
    </lineage>
</organism>
<dbReference type="GeneID" id="19735534"/>
<feature type="region of interest" description="Disordered" evidence="1">
    <location>
        <begin position="291"/>
        <end position="414"/>
    </location>
</feature>
<feature type="compositionally biased region" description="Acidic residues" evidence="1">
    <location>
        <begin position="347"/>
        <end position="357"/>
    </location>
</feature>